<organism evidence="1 2">
    <name type="scientific">Paraburkholderia piptadeniae</name>
    <dbReference type="NCBI Taxonomy" id="1701573"/>
    <lineage>
        <taxon>Bacteria</taxon>
        <taxon>Pseudomonadati</taxon>
        <taxon>Pseudomonadota</taxon>
        <taxon>Betaproteobacteria</taxon>
        <taxon>Burkholderiales</taxon>
        <taxon>Burkholderiaceae</taxon>
        <taxon>Paraburkholderia</taxon>
    </lineage>
</organism>
<keyword evidence="2" id="KW-1185">Reference proteome</keyword>
<protein>
    <submittedName>
        <fullName evidence="1">Uncharacterized protein</fullName>
    </submittedName>
</protein>
<gene>
    <name evidence="1" type="ORF">BN2476_630149</name>
</gene>
<sequence length="77" mass="8233">MRRLTASSPGALLGPLARFLDAIRLTLDGDDLGAMHEAIDQGHDEGRTSDHAANGLFVTTVLAAPYLRLTSSNSRWA</sequence>
<dbReference type="Proteomes" id="UP000195569">
    <property type="component" value="Unassembled WGS sequence"/>
</dbReference>
<evidence type="ECO:0000313" key="1">
    <source>
        <dbReference type="EMBL" id="SIT48378.1"/>
    </source>
</evidence>
<proteinExistence type="predicted"/>
<evidence type="ECO:0000313" key="2">
    <source>
        <dbReference type="Proteomes" id="UP000195569"/>
    </source>
</evidence>
<dbReference type="AlphaFoldDB" id="A0A1N7SLY0"/>
<accession>A0A1N7SLY0</accession>
<dbReference type="EMBL" id="CYGY02000063">
    <property type="protein sequence ID" value="SIT48378.1"/>
    <property type="molecule type" value="Genomic_DNA"/>
</dbReference>
<comment type="caution">
    <text evidence="1">The sequence shown here is derived from an EMBL/GenBank/DDBJ whole genome shotgun (WGS) entry which is preliminary data.</text>
</comment>
<name>A0A1N7SLY0_9BURK</name>
<reference evidence="1" key="1">
    <citation type="submission" date="2016-12" db="EMBL/GenBank/DDBJ databases">
        <authorList>
            <person name="Moulin L."/>
        </authorList>
    </citation>
    <scope>NUCLEOTIDE SEQUENCE [LARGE SCALE GENOMIC DNA]</scope>
    <source>
        <strain evidence="1">STM 7183</strain>
    </source>
</reference>